<reference evidence="2" key="1">
    <citation type="submission" date="2020-11" db="EMBL/GenBank/DDBJ databases">
        <authorList>
            <person name="Tran Van P."/>
        </authorList>
    </citation>
    <scope>NUCLEOTIDE SEQUENCE</scope>
</reference>
<feature type="region of interest" description="Disordered" evidence="1">
    <location>
        <begin position="1"/>
        <end position="32"/>
    </location>
</feature>
<sequence length="123" mass="13508">MKEEIDSEDDKTPEEKLTGEITGTIPQGTDNTSEVLDSALKGLSARLVTHQRVLSRVESHGIESNLILESRPFTLVSRVIESTSLIKELVQDGCSPSGFYKYNCMDAPTWTSKKTSLSVDSTT</sequence>
<dbReference type="EMBL" id="OD571216">
    <property type="protein sequence ID" value="CAD7449155.1"/>
    <property type="molecule type" value="Genomic_DNA"/>
</dbReference>
<organism evidence="2">
    <name type="scientific">Timema bartmani</name>
    <dbReference type="NCBI Taxonomy" id="61472"/>
    <lineage>
        <taxon>Eukaryota</taxon>
        <taxon>Metazoa</taxon>
        <taxon>Ecdysozoa</taxon>
        <taxon>Arthropoda</taxon>
        <taxon>Hexapoda</taxon>
        <taxon>Insecta</taxon>
        <taxon>Pterygota</taxon>
        <taxon>Neoptera</taxon>
        <taxon>Polyneoptera</taxon>
        <taxon>Phasmatodea</taxon>
        <taxon>Timematodea</taxon>
        <taxon>Timematoidea</taxon>
        <taxon>Timematidae</taxon>
        <taxon>Timema</taxon>
    </lineage>
</organism>
<dbReference type="AlphaFoldDB" id="A0A7R9F8Z5"/>
<proteinExistence type="predicted"/>
<name>A0A7R9F8Z5_9NEOP</name>
<gene>
    <name evidence="2" type="ORF">TBIB3V08_LOCUS11434</name>
</gene>
<accession>A0A7R9F8Z5</accession>
<feature type="compositionally biased region" description="Acidic residues" evidence="1">
    <location>
        <begin position="1"/>
        <end position="12"/>
    </location>
</feature>
<protein>
    <submittedName>
        <fullName evidence="2">Uncharacterized protein</fullName>
    </submittedName>
</protein>
<evidence type="ECO:0000256" key="1">
    <source>
        <dbReference type="SAM" id="MobiDB-lite"/>
    </source>
</evidence>
<evidence type="ECO:0000313" key="2">
    <source>
        <dbReference type="EMBL" id="CAD7449155.1"/>
    </source>
</evidence>